<evidence type="ECO:0000313" key="3">
    <source>
        <dbReference type="EMBL" id="CAJ1947937.1"/>
    </source>
</evidence>
<keyword evidence="2" id="KW-0472">Membrane</keyword>
<evidence type="ECO:0000256" key="2">
    <source>
        <dbReference type="SAM" id="Phobius"/>
    </source>
</evidence>
<comment type="caution">
    <text evidence="3">The sequence shown here is derived from an EMBL/GenBank/DDBJ whole genome shotgun (WGS) entry which is preliminary data.</text>
</comment>
<feature type="compositionally biased region" description="Low complexity" evidence="1">
    <location>
        <begin position="40"/>
        <end position="51"/>
    </location>
</feature>
<gene>
    <name evidence="3" type="ORF">CYCCA115_LOCUS11383</name>
</gene>
<reference evidence="3" key="1">
    <citation type="submission" date="2023-08" db="EMBL/GenBank/DDBJ databases">
        <authorList>
            <person name="Audoor S."/>
            <person name="Bilcke G."/>
        </authorList>
    </citation>
    <scope>NUCLEOTIDE SEQUENCE</scope>
</reference>
<protein>
    <submittedName>
        <fullName evidence="3">Uncharacterized protein</fullName>
    </submittedName>
</protein>
<keyword evidence="4" id="KW-1185">Reference proteome</keyword>
<keyword evidence="2" id="KW-0812">Transmembrane</keyword>
<dbReference type="Proteomes" id="UP001295423">
    <property type="component" value="Unassembled WGS sequence"/>
</dbReference>
<organism evidence="3 4">
    <name type="scientific">Cylindrotheca closterium</name>
    <dbReference type="NCBI Taxonomy" id="2856"/>
    <lineage>
        <taxon>Eukaryota</taxon>
        <taxon>Sar</taxon>
        <taxon>Stramenopiles</taxon>
        <taxon>Ochrophyta</taxon>
        <taxon>Bacillariophyta</taxon>
        <taxon>Bacillariophyceae</taxon>
        <taxon>Bacillariophycidae</taxon>
        <taxon>Bacillariales</taxon>
        <taxon>Bacillariaceae</taxon>
        <taxon>Cylindrotheca</taxon>
    </lineage>
</organism>
<proteinExistence type="predicted"/>
<keyword evidence="2" id="KW-1133">Transmembrane helix</keyword>
<feature type="compositionally biased region" description="Basic and acidic residues" evidence="1">
    <location>
        <begin position="22"/>
        <end position="31"/>
    </location>
</feature>
<feature type="region of interest" description="Disordered" evidence="1">
    <location>
        <begin position="1"/>
        <end position="78"/>
    </location>
</feature>
<dbReference type="EMBL" id="CAKOGP040001736">
    <property type="protein sequence ID" value="CAJ1947937.1"/>
    <property type="molecule type" value="Genomic_DNA"/>
</dbReference>
<sequence>MRGQGSRSGRSGENFSHSHRSGGRDAADREAKRKARAGISGRSTPRASSSSRTERRFRDKMGGERKASKADILEESNEGKIQLNAAAVEDAEKQQGRIEALTRQMQNITQPTAVPEPIDPDEDDNDGDNKRSAKKKRWKCICCFLILLLAIGGGVAYIFGTSRGNSCCRADAPSSCQRFRIAKYNSPSNSATSKEFASSLMQP</sequence>
<feature type="region of interest" description="Disordered" evidence="1">
    <location>
        <begin position="104"/>
        <end position="131"/>
    </location>
</feature>
<accession>A0AAD2FNY9</accession>
<feature type="compositionally biased region" description="Low complexity" evidence="1">
    <location>
        <begin position="1"/>
        <end position="12"/>
    </location>
</feature>
<feature type="compositionally biased region" description="Basic and acidic residues" evidence="1">
    <location>
        <begin position="52"/>
        <end position="72"/>
    </location>
</feature>
<dbReference type="AlphaFoldDB" id="A0AAD2FNY9"/>
<feature type="transmembrane region" description="Helical" evidence="2">
    <location>
        <begin position="140"/>
        <end position="159"/>
    </location>
</feature>
<evidence type="ECO:0000313" key="4">
    <source>
        <dbReference type="Proteomes" id="UP001295423"/>
    </source>
</evidence>
<name>A0AAD2FNY9_9STRA</name>
<evidence type="ECO:0000256" key="1">
    <source>
        <dbReference type="SAM" id="MobiDB-lite"/>
    </source>
</evidence>